<dbReference type="GeneID" id="17351902"/>
<dbReference type="PROSITE" id="PS51133">
    <property type="entry name" value="ZF_TFIIS_2"/>
    <property type="match status" value="1"/>
</dbReference>
<evidence type="ECO:0000256" key="2">
    <source>
        <dbReference type="ARBA" id="ARBA00022771"/>
    </source>
</evidence>
<dbReference type="SMART" id="SM00440">
    <property type="entry name" value="ZnF_C2C2"/>
    <property type="match status" value="1"/>
</dbReference>
<feature type="binding site" evidence="4">
    <location>
        <position position="82"/>
    </location>
    <ligand>
        <name>Zn(2+)</name>
        <dbReference type="ChEBI" id="CHEBI:29105"/>
        <label>2</label>
    </ligand>
</feature>
<dbReference type="EMBL" id="GL433856">
    <property type="protein sequence ID" value="EFN52393.1"/>
    <property type="molecule type" value="Genomic_DNA"/>
</dbReference>
<dbReference type="PANTHER" id="PTHR11239">
    <property type="entry name" value="DNA-DIRECTED RNA POLYMERASE"/>
    <property type="match status" value="1"/>
</dbReference>
<evidence type="ECO:0000259" key="6">
    <source>
        <dbReference type="PROSITE" id="PS51133"/>
    </source>
</evidence>
<dbReference type="Proteomes" id="UP000008141">
    <property type="component" value="Unassembled WGS sequence"/>
</dbReference>
<dbReference type="eggNOG" id="KOG2906">
    <property type="taxonomic scope" value="Eukaryota"/>
</dbReference>
<dbReference type="GO" id="GO:0005666">
    <property type="term" value="C:RNA polymerase III complex"/>
    <property type="evidence" value="ECO:0007669"/>
    <property type="project" value="TreeGrafter"/>
</dbReference>
<dbReference type="GO" id="GO:0006386">
    <property type="term" value="P:termination of RNA polymerase III transcription"/>
    <property type="evidence" value="ECO:0007669"/>
    <property type="project" value="TreeGrafter"/>
</dbReference>
<feature type="binding site" evidence="4">
    <location>
        <position position="57"/>
    </location>
    <ligand>
        <name>Zn(2+)</name>
        <dbReference type="ChEBI" id="CHEBI:29105"/>
        <label>2</label>
    </ligand>
</feature>
<sequence length="92" mass="10510">MALLFCPTCGNMLELEEGGRQSEFFMSQKTKKIEPVLGGEAEWRSAPRTEHTRCSECGHNVAFYQQVQNRSADEPATTYFRCTRCAKVWQEA</sequence>
<dbReference type="GO" id="GO:0003676">
    <property type="term" value="F:nucleic acid binding"/>
    <property type="evidence" value="ECO:0007669"/>
    <property type="project" value="InterPro"/>
</dbReference>
<dbReference type="SUPFAM" id="SSF57783">
    <property type="entry name" value="Zinc beta-ribbon"/>
    <property type="match status" value="1"/>
</dbReference>
<dbReference type="PANTHER" id="PTHR11239:SF12">
    <property type="entry name" value="DNA-DIRECTED RNA POLYMERASE III SUBUNIT RPC10"/>
    <property type="match status" value="1"/>
</dbReference>
<dbReference type="STRING" id="554065.E1ZP68"/>
<dbReference type="InterPro" id="IPR001222">
    <property type="entry name" value="Znf_TFIIS"/>
</dbReference>
<organism evidence="8">
    <name type="scientific">Chlorella variabilis</name>
    <name type="common">Green alga</name>
    <dbReference type="NCBI Taxonomy" id="554065"/>
    <lineage>
        <taxon>Eukaryota</taxon>
        <taxon>Viridiplantae</taxon>
        <taxon>Chlorophyta</taxon>
        <taxon>core chlorophytes</taxon>
        <taxon>Trebouxiophyceae</taxon>
        <taxon>Chlorellales</taxon>
        <taxon>Chlorellaceae</taxon>
        <taxon>Chlorella clade</taxon>
        <taxon>Chlorella</taxon>
    </lineage>
</organism>
<dbReference type="Pfam" id="PF01096">
    <property type="entry name" value="Zn_ribbon_TFIIS"/>
    <property type="match status" value="1"/>
</dbReference>
<evidence type="ECO:0000313" key="8">
    <source>
        <dbReference type="Proteomes" id="UP000008141"/>
    </source>
</evidence>
<dbReference type="Gene3D" id="2.20.25.10">
    <property type="match status" value="1"/>
</dbReference>
<dbReference type="GO" id="GO:0008270">
    <property type="term" value="F:zinc ion binding"/>
    <property type="evidence" value="ECO:0007669"/>
    <property type="project" value="UniProtKB-KW"/>
</dbReference>
<evidence type="ECO:0000256" key="5">
    <source>
        <dbReference type="PROSITE-ProRule" id="PRU00472"/>
    </source>
</evidence>
<dbReference type="GO" id="GO:0003899">
    <property type="term" value="F:DNA-directed RNA polymerase activity"/>
    <property type="evidence" value="ECO:0007669"/>
    <property type="project" value="InterPro"/>
</dbReference>
<dbReference type="RefSeq" id="XP_005844495.1">
    <property type="nucleotide sequence ID" value="XM_005844433.1"/>
</dbReference>
<dbReference type="InterPro" id="IPR012164">
    <property type="entry name" value="Rpa12/Rpb9/Rpc10/TFS"/>
</dbReference>
<dbReference type="InParanoid" id="E1ZP68"/>
<reference evidence="7 8" key="1">
    <citation type="journal article" date="2010" name="Plant Cell">
        <title>The Chlorella variabilis NC64A genome reveals adaptation to photosymbiosis, coevolution with viruses, and cryptic sex.</title>
        <authorList>
            <person name="Blanc G."/>
            <person name="Duncan G."/>
            <person name="Agarkova I."/>
            <person name="Borodovsky M."/>
            <person name="Gurnon J."/>
            <person name="Kuo A."/>
            <person name="Lindquist E."/>
            <person name="Lucas S."/>
            <person name="Pangilinan J."/>
            <person name="Polle J."/>
            <person name="Salamov A."/>
            <person name="Terry A."/>
            <person name="Yamada T."/>
            <person name="Dunigan D.D."/>
            <person name="Grigoriev I.V."/>
            <person name="Claverie J.M."/>
            <person name="Van Etten J.L."/>
        </authorList>
    </citation>
    <scope>NUCLEOTIDE SEQUENCE [LARGE SCALE GENOMIC DNA]</scope>
    <source>
        <strain evidence="7 8">NC64A</strain>
    </source>
</reference>
<feature type="binding site" evidence="4">
    <location>
        <position position="85"/>
    </location>
    <ligand>
        <name>Zn(2+)</name>
        <dbReference type="ChEBI" id="CHEBI:29105"/>
        <label>2</label>
    </ligand>
</feature>
<evidence type="ECO:0000256" key="1">
    <source>
        <dbReference type="ARBA" id="ARBA00022723"/>
    </source>
</evidence>
<keyword evidence="1 4" id="KW-0479">Metal-binding</keyword>
<evidence type="ECO:0000313" key="7">
    <source>
        <dbReference type="EMBL" id="EFN52393.1"/>
    </source>
</evidence>
<gene>
    <name evidence="7" type="ORF">CHLNCDRAFT_138851</name>
</gene>
<dbReference type="OrthoDB" id="282152at2759"/>
<feature type="binding site" evidence="4">
    <location>
        <position position="6"/>
    </location>
    <ligand>
        <name>Zn(2+)</name>
        <dbReference type="ChEBI" id="CHEBI:29105"/>
        <label>1</label>
    </ligand>
</feature>
<evidence type="ECO:0000256" key="4">
    <source>
        <dbReference type="PIRSR" id="PIRSR005586-1"/>
    </source>
</evidence>
<keyword evidence="2 5" id="KW-0863">Zinc-finger</keyword>
<keyword evidence="8" id="KW-1185">Reference proteome</keyword>
<protein>
    <recommendedName>
        <fullName evidence="6">TFIIS-type domain-containing protein</fullName>
    </recommendedName>
</protein>
<dbReference type="AlphaFoldDB" id="E1ZP68"/>
<keyword evidence="3 4" id="KW-0862">Zinc</keyword>
<dbReference type="PIRSF" id="PIRSF005586">
    <property type="entry name" value="RNApol_RpoM"/>
    <property type="match status" value="1"/>
</dbReference>
<name>E1ZP68_CHLVA</name>
<evidence type="ECO:0000256" key="3">
    <source>
        <dbReference type="ARBA" id="ARBA00022833"/>
    </source>
</evidence>
<feature type="binding site" evidence="4">
    <location>
        <position position="54"/>
    </location>
    <ligand>
        <name>Zn(2+)</name>
        <dbReference type="ChEBI" id="CHEBI:29105"/>
        <label>2</label>
    </ligand>
</feature>
<dbReference type="KEGG" id="cvr:CHLNCDRAFT_138851"/>
<accession>E1ZP68</accession>
<feature type="domain" description="TFIIS-type" evidence="6">
    <location>
        <begin position="50"/>
        <end position="90"/>
    </location>
</feature>
<proteinExistence type="predicted"/>
<feature type="binding site" evidence="4">
    <location>
        <position position="9"/>
    </location>
    <ligand>
        <name>Zn(2+)</name>
        <dbReference type="ChEBI" id="CHEBI:29105"/>
        <label>1</label>
    </ligand>
</feature>